<feature type="transmembrane region" description="Helical" evidence="2">
    <location>
        <begin position="213"/>
        <end position="231"/>
    </location>
</feature>
<protein>
    <submittedName>
        <fullName evidence="3">Uncharacterized protein</fullName>
    </submittedName>
</protein>
<dbReference type="RefSeq" id="WP_264485358.1">
    <property type="nucleotide sequence ID" value="NZ_JAPDDT010000001.1"/>
</dbReference>
<evidence type="ECO:0000313" key="4">
    <source>
        <dbReference type="Proteomes" id="UP001320876"/>
    </source>
</evidence>
<feature type="compositionally biased region" description="Low complexity" evidence="1">
    <location>
        <begin position="30"/>
        <end position="44"/>
    </location>
</feature>
<feature type="transmembrane region" description="Helical" evidence="2">
    <location>
        <begin position="182"/>
        <end position="201"/>
    </location>
</feature>
<proteinExistence type="predicted"/>
<sequence>MLPQRRKSAEEIAKLRESLGISGETDPEAEPAAAENIVLPDTTPAPDPDTDAEVTESVAPAPERPERASLPAKPVRSLRKSERNPERSPLAPVETKNGIPLRRHEDRELMELRRIQAAPPDKAIAYIQQLAAPWPLVVLGYLFPLAGAACGLFAAFSPKIPEPDLQYQWVIDLSRAPWLDKGGFGALVACCAIGLLFAGWFMLKKPRSRHHGGFIIILAVLIAVFGIIHQFNPNGP</sequence>
<keyword evidence="2" id="KW-1133">Transmembrane helix</keyword>
<keyword evidence="2" id="KW-0812">Transmembrane</keyword>
<feature type="compositionally biased region" description="Basic and acidic residues" evidence="1">
    <location>
        <begin position="7"/>
        <end position="17"/>
    </location>
</feature>
<evidence type="ECO:0000256" key="2">
    <source>
        <dbReference type="SAM" id="Phobius"/>
    </source>
</evidence>
<gene>
    <name evidence="3" type="ORF">OKA05_01715</name>
</gene>
<feature type="region of interest" description="Disordered" evidence="1">
    <location>
        <begin position="1"/>
        <end position="97"/>
    </location>
</feature>
<evidence type="ECO:0000313" key="3">
    <source>
        <dbReference type="EMBL" id="MCW1921249.1"/>
    </source>
</evidence>
<comment type="caution">
    <text evidence="3">The sequence shown here is derived from an EMBL/GenBank/DDBJ whole genome shotgun (WGS) entry which is preliminary data.</text>
</comment>
<accession>A0ABT3GE11</accession>
<name>A0ABT3GE11_9BACT</name>
<keyword evidence="4" id="KW-1185">Reference proteome</keyword>
<keyword evidence="2" id="KW-0472">Membrane</keyword>
<feature type="transmembrane region" description="Helical" evidence="2">
    <location>
        <begin position="136"/>
        <end position="156"/>
    </location>
</feature>
<evidence type="ECO:0000256" key="1">
    <source>
        <dbReference type="SAM" id="MobiDB-lite"/>
    </source>
</evidence>
<reference evidence="3 4" key="1">
    <citation type="submission" date="2022-10" db="EMBL/GenBank/DDBJ databases">
        <title>Luteolibacter arcticus strain CCTCC AB 2014275, whole genome shotgun sequencing project.</title>
        <authorList>
            <person name="Zhao G."/>
            <person name="Shen L."/>
        </authorList>
    </citation>
    <scope>NUCLEOTIDE SEQUENCE [LARGE SCALE GENOMIC DNA]</scope>
    <source>
        <strain evidence="3 4">CCTCC AB 2014275</strain>
    </source>
</reference>
<dbReference type="Proteomes" id="UP001320876">
    <property type="component" value="Unassembled WGS sequence"/>
</dbReference>
<dbReference type="EMBL" id="JAPDDT010000001">
    <property type="protein sequence ID" value="MCW1921249.1"/>
    <property type="molecule type" value="Genomic_DNA"/>
</dbReference>
<organism evidence="3 4">
    <name type="scientific">Luteolibacter arcticus</name>
    <dbReference type="NCBI Taxonomy" id="1581411"/>
    <lineage>
        <taxon>Bacteria</taxon>
        <taxon>Pseudomonadati</taxon>
        <taxon>Verrucomicrobiota</taxon>
        <taxon>Verrucomicrobiia</taxon>
        <taxon>Verrucomicrobiales</taxon>
        <taxon>Verrucomicrobiaceae</taxon>
        <taxon>Luteolibacter</taxon>
    </lineage>
</organism>